<evidence type="ECO:0000313" key="2">
    <source>
        <dbReference type="Proteomes" id="UP000603434"/>
    </source>
</evidence>
<organism evidence="1 2">
    <name type="scientific">Candidatus Desulfatibia profunda</name>
    <dbReference type="NCBI Taxonomy" id="2841695"/>
    <lineage>
        <taxon>Bacteria</taxon>
        <taxon>Pseudomonadati</taxon>
        <taxon>Thermodesulfobacteriota</taxon>
        <taxon>Desulfobacteria</taxon>
        <taxon>Desulfobacterales</taxon>
        <taxon>Desulfobacterales incertae sedis</taxon>
        <taxon>Candidatus Desulfatibia</taxon>
    </lineage>
</organism>
<protein>
    <submittedName>
        <fullName evidence="1">Uncharacterized protein</fullName>
    </submittedName>
</protein>
<dbReference type="AlphaFoldDB" id="A0A8J6NQ31"/>
<comment type="caution">
    <text evidence="1">The sequence shown here is derived from an EMBL/GenBank/DDBJ whole genome shotgun (WGS) entry which is preliminary data.</text>
</comment>
<dbReference type="EMBL" id="JACNJH010000113">
    <property type="protein sequence ID" value="MBC8360896.1"/>
    <property type="molecule type" value="Genomic_DNA"/>
</dbReference>
<proteinExistence type="predicted"/>
<name>A0A8J6NQ31_9BACT</name>
<accession>A0A8J6NQ31</accession>
<evidence type="ECO:0000313" key="1">
    <source>
        <dbReference type="EMBL" id="MBC8360896.1"/>
    </source>
</evidence>
<dbReference type="Proteomes" id="UP000603434">
    <property type="component" value="Unassembled WGS sequence"/>
</dbReference>
<gene>
    <name evidence="1" type="ORF">H8E23_05830</name>
</gene>
<reference evidence="1 2" key="1">
    <citation type="submission" date="2020-08" db="EMBL/GenBank/DDBJ databases">
        <title>Bridging the membrane lipid divide: bacteria of the FCB group superphylum have the potential to synthesize archaeal ether lipids.</title>
        <authorList>
            <person name="Villanueva L."/>
            <person name="Von Meijenfeldt F.A.B."/>
            <person name="Westbye A.B."/>
            <person name="Yadav S."/>
            <person name="Hopmans E.C."/>
            <person name="Dutilh B.E."/>
            <person name="Sinninghe Damste J.S."/>
        </authorList>
    </citation>
    <scope>NUCLEOTIDE SEQUENCE [LARGE SCALE GENOMIC DNA]</scope>
    <source>
        <strain evidence="1">NIOZ-UU30</strain>
    </source>
</reference>
<sequence length="154" mass="18077">MTPNQQSQTCEWIKISDELPPIKEEVLMYSIDGERFVGFMSDHNLPGELRIYCHQLDGHWSLNEIAGWYRIQPAGGRMNDKEFEKGFEEFFDSLQYDASKRALCRDTWQYAYPKGAIAERKQIVEKIMSILAEYTWLDEDELKIIADRLEGKCE</sequence>